<gene>
    <name evidence="2" type="ORF">CSUI_010536</name>
</gene>
<proteinExistence type="predicted"/>
<name>A0A2C6KEU4_9APIC</name>
<keyword evidence="3" id="KW-1185">Reference proteome</keyword>
<reference evidence="2 3" key="1">
    <citation type="journal article" date="2017" name="Int. J. Parasitol.">
        <title>The genome of the protozoan parasite Cystoisospora suis and a reverse vaccinology approach to identify vaccine candidates.</title>
        <authorList>
            <person name="Palmieri N."/>
            <person name="Shrestha A."/>
            <person name="Ruttkowski B."/>
            <person name="Beck T."/>
            <person name="Vogl C."/>
            <person name="Tomley F."/>
            <person name="Blake D.P."/>
            <person name="Joachim A."/>
        </authorList>
    </citation>
    <scope>NUCLEOTIDE SEQUENCE [LARGE SCALE GENOMIC DNA]</scope>
    <source>
        <strain evidence="2 3">Wien I</strain>
    </source>
</reference>
<dbReference type="GeneID" id="94433850"/>
<feature type="region of interest" description="Disordered" evidence="1">
    <location>
        <begin position="41"/>
        <end position="60"/>
    </location>
</feature>
<dbReference type="Proteomes" id="UP000221165">
    <property type="component" value="Unassembled WGS sequence"/>
</dbReference>
<evidence type="ECO:0000313" key="3">
    <source>
        <dbReference type="Proteomes" id="UP000221165"/>
    </source>
</evidence>
<accession>A0A2C6KEU4</accession>
<evidence type="ECO:0000256" key="1">
    <source>
        <dbReference type="SAM" id="MobiDB-lite"/>
    </source>
</evidence>
<dbReference type="AlphaFoldDB" id="A0A2C6KEU4"/>
<sequence length="133" mass="14449">MPKRARCEADKAVGHHYPFLVLLSSSRVSYLRTREDKLRAKRMLRKPSRSTSKSGSLTSVSECRCWHRLPVPVPSVLSCSGAVRSSFPASSVKLATDAGSEYPPMFAKIESTKRGSAGAKRVVCGLGPSIGRQ</sequence>
<feature type="compositionally biased region" description="Low complexity" evidence="1">
    <location>
        <begin position="49"/>
        <end position="60"/>
    </location>
</feature>
<organism evidence="2 3">
    <name type="scientific">Cystoisospora suis</name>
    <dbReference type="NCBI Taxonomy" id="483139"/>
    <lineage>
        <taxon>Eukaryota</taxon>
        <taxon>Sar</taxon>
        <taxon>Alveolata</taxon>
        <taxon>Apicomplexa</taxon>
        <taxon>Conoidasida</taxon>
        <taxon>Coccidia</taxon>
        <taxon>Eucoccidiorida</taxon>
        <taxon>Eimeriorina</taxon>
        <taxon>Sarcocystidae</taxon>
        <taxon>Cystoisospora</taxon>
    </lineage>
</organism>
<evidence type="ECO:0000313" key="2">
    <source>
        <dbReference type="EMBL" id="PHJ15649.1"/>
    </source>
</evidence>
<protein>
    <submittedName>
        <fullName evidence="2">Uncharacterized protein</fullName>
    </submittedName>
</protein>
<dbReference type="RefSeq" id="XP_067917381.1">
    <property type="nucleotide sequence ID" value="XM_068070639.1"/>
</dbReference>
<dbReference type="EMBL" id="MIGC01007702">
    <property type="protein sequence ID" value="PHJ15649.1"/>
    <property type="molecule type" value="Genomic_DNA"/>
</dbReference>
<comment type="caution">
    <text evidence="2">The sequence shown here is derived from an EMBL/GenBank/DDBJ whole genome shotgun (WGS) entry which is preliminary data.</text>
</comment>
<dbReference type="VEuPathDB" id="ToxoDB:CSUI_010536"/>